<dbReference type="GO" id="GO:0000030">
    <property type="term" value="F:mannosyltransferase activity"/>
    <property type="evidence" value="ECO:0007669"/>
    <property type="project" value="TreeGrafter"/>
</dbReference>
<dbReference type="GO" id="GO:0035269">
    <property type="term" value="P:protein O-linked glycosylation via mannose"/>
    <property type="evidence" value="ECO:0007669"/>
    <property type="project" value="TreeGrafter"/>
</dbReference>
<feature type="compositionally biased region" description="Basic and acidic residues" evidence="4">
    <location>
        <begin position="129"/>
        <end position="138"/>
    </location>
</feature>
<evidence type="ECO:0000256" key="5">
    <source>
        <dbReference type="SAM" id="Phobius"/>
    </source>
</evidence>
<organism evidence="8">
    <name type="scientific">Rhizochromulina marina</name>
    <dbReference type="NCBI Taxonomy" id="1034831"/>
    <lineage>
        <taxon>Eukaryota</taxon>
        <taxon>Sar</taxon>
        <taxon>Stramenopiles</taxon>
        <taxon>Ochrophyta</taxon>
        <taxon>Dictyochophyceae</taxon>
        <taxon>Rhizochromulinales</taxon>
        <taxon>Rhizochromulina</taxon>
    </lineage>
</organism>
<feature type="transmembrane region" description="Helical" evidence="5">
    <location>
        <begin position="343"/>
        <end position="361"/>
    </location>
</feature>
<dbReference type="InterPro" id="IPR052346">
    <property type="entry name" value="O-mannosyl-transferase_TMTC"/>
</dbReference>
<feature type="region of interest" description="Disordered" evidence="4">
    <location>
        <begin position="115"/>
        <end position="146"/>
    </location>
</feature>
<evidence type="ECO:0000256" key="1">
    <source>
        <dbReference type="ARBA" id="ARBA00022737"/>
    </source>
</evidence>
<dbReference type="EMBL" id="HBHJ01013720">
    <property type="protein sequence ID" value="CAD9683438.1"/>
    <property type="molecule type" value="Transcribed_RNA"/>
</dbReference>
<accession>A0A7S2RYS0</accession>
<keyword evidence="6" id="KW-0732">Signal</keyword>
<feature type="compositionally biased region" description="Basic and acidic residues" evidence="4">
    <location>
        <begin position="680"/>
        <end position="695"/>
    </location>
</feature>
<dbReference type="AlphaFoldDB" id="A0A7S2RYS0"/>
<keyword evidence="1" id="KW-0677">Repeat</keyword>
<reference evidence="8" key="1">
    <citation type="submission" date="2021-01" db="EMBL/GenBank/DDBJ databases">
        <authorList>
            <person name="Corre E."/>
            <person name="Pelletier E."/>
            <person name="Niang G."/>
            <person name="Scheremetjew M."/>
            <person name="Finn R."/>
            <person name="Kale V."/>
            <person name="Holt S."/>
            <person name="Cochrane G."/>
            <person name="Meng A."/>
            <person name="Brown T."/>
            <person name="Cohen L."/>
        </authorList>
    </citation>
    <scope>NUCLEOTIDE SEQUENCE</scope>
    <source>
        <strain evidence="8">CCMP1243</strain>
    </source>
</reference>
<proteinExistence type="predicted"/>
<evidence type="ECO:0000259" key="7">
    <source>
        <dbReference type="Pfam" id="PF08409"/>
    </source>
</evidence>
<evidence type="ECO:0000256" key="2">
    <source>
        <dbReference type="ARBA" id="ARBA00022803"/>
    </source>
</evidence>
<dbReference type="PANTHER" id="PTHR44227">
    <property type="match status" value="1"/>
</dbReference>
<feature type="transmembrane region" description="Helical" evidence="5">
    <location>
        <begin position="287"/>
        <end position="306"/>
    </location>
</feature>
<feature type="transmembrane region" description="Helical" evidence="5">
    <location>
        <begin position="246"/>
        <end position="267"/>
    </location>
</feature>
<keyword evidence="5" id="KW-1133">Transmembrane helix</keyword>
<keyword evidence="2" id="KW-0802">TPR repeat</keyword>
<keyword evidence="5" id="KW-0812">Transmembrane</keyword>
<dbReference type="PANTHER" id="PTHR44227:SF3">
    <property type="entry name" value="PROTEIN O-MANNOSYL-TRANSFERASE TMTC4"/>
    <property type="match status" value="1"/>
</dbReference>
<feature type="chain" id="PRO_5030828014" description="DUF1736 domain-containing protein" evidence="6">
    <location>
        <begin position="19"/>
        <end position="776"/>
    </location>
</feature>
<feature type="compositionally biased region" description="Low complexity" evidence="4">
    <location>
        <begin position="753"/>
        <end position="776"/>
    </location>
</feature>
<protein>
    <recommendedName>
        <fullName evidence="7">DUF1736 domain-containing protein</fullName>
    </recommendedName>
</protein>
<dbReference type="Pfam" id="PF08409">
    <property type="entry name" value="TMTC_DUF1736"/>
    <property type="match status" value="1"/>
</dbReference>
<feature type="transmembrane region" description="Helical" evidence="5">
    <location>
        <begin position="318"/>
        <end position="337"/>
    </location>
</feature>
<evidence type="ECO:0000256" key="4">
    <source>
        <dbReference type="SAM" id="MobiDB-lite"/>
    </source>
</evidence>
<dbReference type="InterPro" id="IPR013618">
    <property type="entry name" value="TMTC_DUF1736"/>
</dbReference>
<feature type="domain" description="DUF1736" evidence="7">
    <location>
        <begin position="243"/>
        <end position="297"/>
    </location>
</feature>
<name>A0A7S2RYS0_9STRA</name>
<feature type="transmembrane region" description="Helical" evidence="5">
    <location>
        <begin position="28"/>
        <end position="47"/>
    </location>
</feature>
<keyword evidence="3 5" id="KW-0472">Membrane</keyword>
<feature type="signal peptide" evidence="6">
    <location>
        <begin position="1"/>
        <end position="18"/>
    </location>
</feature>
<feature type="region of interest" description="Disordered" evidence="4">
    <location>
        <begin position="673"/>
        <end position="776"/>
    </location>
</feature>
<evidence type="ECO:0000256" key="3">
    <source>
        <dbReference type="ARBA" id="ARBA00023136"/>
    </source>
</evidence>
<gene>
    <name evidence="8" type="ORF">RMAR1173_LOCUS8958</name>
</gene>
<evidence type="ECO:0000313" key="8">
    <source>
        <dbReference type="EMBL" id="CAD9683438.1"/>
    </source>
</evidence>
<feature type="transmembrane region" description="Helical" evidence="5">
    <location>
        <begin position="183"/>
        <end position="204"/>
    </location>
</feature>
<feature type="compositionally biased region" description="Basic and acidic residues" evidence="4">
    <location>
        <begin position="738"/>
        <end position="752"/>
    </location>
</feature>
<dbReference type="GO" id="GO:0005783">
    <property type="term" value="C:endoplasmic reticulum"/>
    <property type="evidence" value="ECO:0007669"/>
    <property type="project" value="TreeGrafter"/>
</dbReference>
<sequence>MALFFLLGFLCYALLVLPLQHRRGFHCTFREVLAVLVCMFFTTCALLSKEMGVTLPLLCSFWDYFVVLRLSLRHLPSVLTFEESVCVATTTEQRRHATDAEDETCGVQGNLEQDLRSGPGEVAASDVHGGAEQDESRQEPQANDVAGQAVNRPLDVPRAFPFADPEGLVDAEAEPAWPRLQAWLSRTLLLATLTVALAIWRASLNGTSPPLFRYNANRHALEPFDGRVPEELTVGGDLGVHGIYRWLSISWLWVHYFCFSCLLPYTLNCDWSGEAVPLLRSLLDPRCVVLLAFLTYVLATVLMCGAGKQIRPAPLSAFAFYFFPFLLSANVFFPVGTTIAERVIYLPSLGACMAMALVLTSDGVIRLPRGSTPQGGSARGKWVLRLLALSVITGGFSLKCFNRNLDWTNSGRLWHASWRLNPTSAHAAMNFAVHLTSRGTREDYEFAERVLQGIRRLPEVDRVDVDEMYTTLALCLRMLGQVEEALAITAEGWDRNERREEAMRNGTLLWHMHELDPKVENFPLRRARLLAAQGTTLATVDLVEACRAMTSAVALAPSDQVVQSLATDLESFVRRLLRESSTHEPRYNVFLELAELKDQLFTSTRQIDMLESSSPVLIRRHMPGLEAATDEQIGHVAQNLRQQVQLLKRNVELGEEHVSSLFTWERVQPDKTAGQPWLKMDTDRSSGREDQRDQYSWEQEEQEFPGGKESSARGPTREGPGFPLSSGRRQQGSLEPGSDERRRREQEKRGWEAPETTTETTASATARSSGEGSFWV</sequence>
<dbReference type="GO" id="GO:0030968">
    <property type="term" value="P:endoplasmic reticulum unfolded protein response"/>
    <property type="evidence" value="ECO:0007669"/>
    <property type="project" value="TreeGrafter"/>
</dbReference>
<evidence type="ECO:0000256" key="6">
    <source>
        <dbReference type="SAM" id="SignalP"/>
    </source>
</evidence>